<evidence type="ECO:0000256" key="7">
    <source>
        <dbReference type="ARBA" id="ARBA00047304"/>
    </source>
</evidence>
<dbReference type="InterPro" id="IPR035897">
    <property type="entry name" value="Toll_tir_struct_dom_sf"/>
</dbReference>
<feature type="domain" description="TIR" evidence="9">
    <location>
        <begin position="5"/>
        <end position="169"/>
    </location>
</feature>
<evidence type="ECO:0000256" key="6">
    <source>
        <dbReference type="ARBA" id="ARBA00023027"/>
    </source>
</evidence>
<dbReference type="EMBL" id="KL988864">
    <property type="protein sequence ID" value="KFK22468.1"/>
    <property type="molecule type" value="Genomic_DNA"/>
</dbReference>
<dbReference type="SUPFAM" id="SSF52047">
    <property type="entry name" value="RNI-like"/>
    <property type="match status" value="1"/>
</dbReference>
<evidence type="ECO:0000256" key="1">
    <source>
        <dbReference type="ARBA" id="ARBA00011982"/>
    </source>
</evidence>
<dbReference type="InterPro" id="IPR001611">
    <property type="entry name" value="Leu-rich_rpt"/>
</dbReference>
<evidence type="ECO:0000256" key="3">
    <source>
        <dbReference type="ARBA" id="ARBA00022737"/>
    </source>
</evidence>
<dbReference type="PRINTS" id="PR00364">
    <property type="entry name" value="DISEASERSIST"/>
</dbReference>
<dbReference type="GO" id="GO:0007165">
    <property type="term" value="P:signal transduction"/>
    <property type="evidence" value="ECO:0007669"/>
    <property type="project" value="InterPro"/>
</dbReference>
<feature type="region of interest" description="Disordered" evidence="8">
    <location>
        <begin position="192"/>
        <end position="211"/>
    </location>
</feature>
<dbReference type="Gramene" id="KFK22468">
    <property type="protein sequence ID" value="KFK22468"/>
    <property type="gene ID" value="AALP_AAs64007U000400"/>
</dbReference>
<dbReference type="PANTHER" id="PTHR11017">
    <property type="entry name" value="LEUCINE-RICH REPEAT-CONTAINING PROTEIN"/>
    <property type="match status" value="1"/>
</dbReference>
<sequence>MDLCFWNRILDDFGGQDVRRAFLSHILMEFEIKGITLFIDNEIKRGESIAPELKRAIRESRVAIVMLSRKYASSTWCLDELVEIMECRKELGQLVVPVFYEVDPSNVRKQTGDFGERFRRTCEGKTKGETERWRQALRDVANILGYHSRDWTNEAALIESIAIDISQKLINSTPSCDGDEADMFAEITSGISVTSNDSESSSDSDNPDGMDAHMEKMKELLCLESDEVRMIGISGPRGIGKTTIANNTYDQFSHQFHFSTILANINEYYASNCRSEEDAKLQLTRQLLFQLSNQNDDTDEIFHLGVAQETLKDKKVLVVVDDVDGLRQLDALEKEIRCFGPGSRIIVITKDQRLLKAYGIDHIYNVDYPLPDEALQIFCMYAFGQKAPYDGFADLAQEITTLSGKLPLGLRLMGTYLQYMSKQEWTDQLPRLRTSLDGEIESVLKFSYESLCGEDKESFQQHIACSSYDDSSEMVEEFFAKTFSDVRQELIISNHDLTEDLFTRERAFEEISNGFLRWEYSPLTCWPSMLHPEFLVELYMPKSKLEKLWEGVRSLENLRLVDFSSSKNLKELPNLSTATNLKILNLRCCTSLVELPSSIGNATNLHNLHLEYCASLVKLPSSIGKAINLTELYLTGCSSLVELPASIVNANNLQKLHLGYCTSLVKLPSLIGNARNLKELCLSGCSSLVELPAYFVKATSTLQKLNLEYCSSLVKLPSSIGNAINLKELYLIGCSSLVELPASLGKATNLEILDLSNCSSLVELPSSIENLSRIHYLDLSNCSCLVELPSSIWNATNLGELILKNCSSLVELPYSIGNATRLWKLDLSNCSSLVELPSSIGKATSLEYLYLSNCSSLVELPYSIGHATSLRYLYLNNCSNLIEVPSSLGYATNLKKLDLSWCTNLVEVPASIRNSTSLWQLDLDNCSSLLNVSSSIGNGVHLKKLDLSLCTDHHAPVVM</sequence>
<dbReference type="Pfam" id="PF00560">
    <property type="entry name" value="LRR_1"/>
    <property type="match status" value="2"/>
</dbReference>
<evidence type="ECO:0000256" key="8">
    <source>
        <dbReference type="SAM" id="MobiDB-lite"/>
    </source>
</evidence>
<dbReference type="GO" id="GO:0061809">
    <property type="term" value="F:NAD+ nucleosidase activity, cyclic ADP-ribose generating"/>
    <property type="evidence" value="ECO:0007669"/>
    <property type="project" value="UniProtKB-EC"/>
</dbReference>
<dbReference type="FunFam" id="3.40.50.10140:FF:000007">
    <property type="entry name" value="Disease resistance protein (TIR-NBS-LRR class)"/>
    <property type="match status" value="1"/>
</dbReference>
<evidence type="ECO:0000313" key="11">
    <source>
        <dbReference type="Proteomes" id="UP000029120"/>
    </source>
</evidence>
<dbReference type="eggNOG" id="ENOG502QQJE">
    <property type="taxonomic scope" value="Eukaryota"/>
</dbReference>
<dbReference type="EC" id="3.2.2.6" evidence="1"/>
<accession>A0A087FXW6</accession>
<dbReference type="GO" id="GO:0006952">
    <property type="term" value="P:defense response"/>
    <property type="evidence" value="ECO:0007669"/>
    <property type="project" value="UniProtKB-KW"/>
</dbReference>
<dbReference type="SUPFAM" id="SSF52200">
    <property type="entry name" value="Toll/Interleukin receptor TIR domain"/>
    <property type="match status" value="1"/>
</dbReference>
<evidence type="ECO:0000256" key="2">
    <source>
        <dbReference type="ARBA" id="ARBA00022614"/>
    </source>
</evidence>
<keyword evidence="5" id="KW-0611">Plant defense</keyword>
<name>A0A087FXW6_ARAAL</name>
<dbReference type="OrthoDB" id="2018313at2759"/>
<evidence type="ECO:0000259" key="9">
    <source>
        <dbReference type="PROSITE" id="PS50104"/>
    </source>
</evidence>
<dbReference type="SMART" id="SM00255">
    <property type="entry name" value="TIR"/>
    <property type="match status" value="1"/>
</dbReference>
<dbReference type="FunFam" id="3.40.50.300:FF:001002">
    <property type="entry name" value="Disease resistance protein (TIR-NBS-LRR class)"/>
    <property type="match status" value="1"/>
</dbReference>
<dbReference type="Gene3D" id="1.10.8.430">
    <property type="entry name" value="Helical domain of apoptotic protease-activating factors"/>
    <property type="match status" value="1"/>
</dbReference>
<keyword evidence="2" id="KW-0433">Leucine-rich repeat</keyword>
<keyword evidence="4" id="KW-0378">Hydrolase</keyword>
<dbReference type="SUPFAM" id="SSF52540">
    <property type="entry name" value="P-loop containing nucleoside triphosphate hydrolases"/>
    <property type="match status" value="1"/>
</dbReference>
<dbReference type="PROSITE" id="PS50104">
    <property type="entry name" value="TIR"/>
    <property type="match status" value="1"/>
</dbReference>
<dbReference type="GO" id="GO:0043531">
    <property type="term" value="F:ADP binding"/>
    <property type="evidence" value="ECO:0007669"/>
    <property type="project" value="InterPro"/>
</dbReference>
<evidence type="ECO:0000256" key="4">
    <source>
        <dbReference type="ARBA" id="ARBA00022801"/>
    </source>
</evidence>
<keyword evidence="11" id="KW-1185">Reference proteome</keyword>
<evidence type="ECO:0000313" key="10">
    <source>
        <dbReference type="EMBL" id="KFK22468.1"/>
    </source>
</evidence>
<dbReference type="AlphaFoldDB" id="A0A087FXW6"/>
<dbReference type="Proteomes" id="UP000029120">
    <property type="component" value="Unassembled WGS sequence"/>
</dbReference>
<dbReference type="Gene3D" id="3.40.50.10140">
    <property type="entry name" value="Toll/interleukin-1 receptor homology (TIR) domain"/>
    <property type="match status" value="1"/>
</dbReference>
<dbReference type="Gene3D" id="3.80.10.10">
    <property type="entry name" value="Ribonuclease Inhibitor"/>
    <property type="match status" value="3"/>
</dbReference>
<dbReference type="FunFam" id="1.10.8.430:FF:000002">
    <property type="entry name" value="Disease resistance protein (TIR-NBS-LRR class)"/>
    <property type="match status" value="1"/>
</dbReference>
<dbReference type="Pfam" id="PF01582">
    <property type="entry name" value="TIR"/>
    <property type="match status" value="1"/>
</dbReference>
<dbReference type="OMA" id="EYEENDF"/>
<dbReference type="InterPro" id="IPR027417">
    <property type="entry name" value="P-loop_NTPase"/>
</dbReference>
<gene>
    <name evidence="10" type="ORF">AALP_AAs64007U000400</name>
</gene>
<protein>
    <recommendedName>
        <fullName evidence="1">ADP-ribosyl cyclase/cyclic ADP-ribose hydrolase</fullName>
        <ecNumber evidence="1">3.2.2.6</ecNumber>
    </recommendedName>
</protein>
<dbReference type="InterPro" id="IPR000157">
    <property type="entry name" value="TIR_dom"/>
</dbReference>
<dbReference type="InterPro" id="IPR032675">
    <property type="entry name" value="LRR_dom_sf"/>
</dbReference>
<keyword evidence="6" id="KW-0520">NAD</keyword>
<comment type="catalytic activity">
    <reaction evidence="7">
        <text>NAD(+) + H2O = ADP-D-ribose + nicotinamide + H(+)</text>
        <dbReference type="Rhea" id="RHEA:16301"/>
        <dbReference type="ChEBI" id="CHEBI:15377"/>
        <dbReference type="ChEBI" id="CHEBI:15378"/>
        <dbReference type="ChEBI" id="CHEBI:17154"/>
        <dbReference type="ChEBI" id="CHEBI:57540"/>
        <dbReference type="ChEBI" id="CHEBI:57967"/>
        <dbReference type="EC" id="3.2.2.6"/>
    </reaction>
    <physiologicalReaction direction="left-to-right" evidence="7">
        <dbReference type="Rhea" id="RHEA:16302"/>
    </physiologicalReaction>
</comment>
<dbReference type="PANTHER" id="PTHR11017:SF333">
    <property type="entry name" value="ADP-RIBOSYL CYCLASE_CYCLIC ADP-RIBOSE HYDROLASE-RELATED"/>
    <property type="match status" value="1"/>
</dbReference>
<organism evidence="10 11">
    <name type="scientific">Arabis alpina</name>
    <name type="common">Alpine rock-cress</name>
    <dbReference type="NCBI Taxonomy" id="50452"/>
    <lineage>
        <taxon>Eukaryota</taxon>
        <taxon>Viridiplantae</taxon>
        <taxon>Streptophyta</taxon>
        <taxon>Embryophyta</taxon>
        <taxon>Tracheophyta</taxon>
        <taxon>Spermatophyta</taxon>
        <taxon>Magnoliopsida</taxon>
        <taxon>eudicotyledons</taxon>
        <taxon>Gunneridae</taxon>
        <taxon>Pentapetalae</taxon>
        <taxon>rosids</taxon>
        <taxon>malvids</taxon>
        <taxon>Brassicales</taxon>
        <taxon>Brassicaceae</taxon>
        <taxon>Arabideae</taxon>
        <taxon>Arabis</taxon>
    </lineage>
</organism>
<dbReference type="Pfam" id="PF07725">
    <property type="entry name" value="LRR_3"/>
    <property type="match status" value="1"/>
</dbReference>
<evidence type="ECO:0000256" key="5">
    <source>
        <dbReference type="ARBA" id="ARBA00022821"/>
    </source>
</evidence>
<dbReference type="InterPro" id="IPR042197">
    <property type="entry name" value="Apaf_helical"/>
</dbReference>
<dbReference type="Gene3D" id="3.40.50.300">
    <property type="entry name" value="P-loop containing nucleotide triphosphate hydrolases"/>
    <property type="match status" value="1"/>
</dbReference>
<dbReference type="Pfam" id="PF00931">
    <property type="entry name" value="NB-ARC"/>
    <property type="match status" value="1"/>
</dbReference>
<dbReference type="InterPro" id="IPR002182">
    <property type="entry name" value="NB-ARC"/>
</dbReference>
<dbReference type="InterPro" id="IPR044974">
    <property type="entry name" value="Disease_R_plants"/>
</dbReference>
<proteinExistence type="predicted"/>
<reference evidence="11" key="1">
    <citation type="journal article" date="2015" name="Nat. Plants">
        <title>Genome expansion of Arabis alpina linked with retrotransposition and reduced symmetric DNA methylation.</title>
        <authorList>
            <person name="Willing E.M."/>
            <person name="Rawat V."/>
            <person name="Mandakova T."/>
            <person name="Maumus F."/>
            <person name="James G.V."/>
            <person name="Nordstroem K.J."/>
            <person name="Becker C."/>
            <person name="Warthmann N."/>
            <person name="Chica C."/>
            <person name="Szarzynska B."/>
            <person name="Zytnicki M."/>
            <person name="Albani M.C."/>
            <person name="Kiefer C."/>
            <person name="Bergonzi S."/>
            <person name="Castaings L."/>
            <person name="Mateos J.L."/>
            <person name="Berns M.C."/>
            <person name="Bujdoso N."/>
            <person name="Piofczyk T."/>
            <person name="de Lorenzo L."/>
            <person name="Barrero-Sicilia C."/>
            <person name="Mateos I."/>
            <person name="Piednoel M."/>
            <person name="Hagmann J."/>
            <person name="Chen-Min-Tao R."/>
            <person name="Iglesias-Fernandez R."/>
            <person name="Schuster S.C."/>
            <person name="Alonso-Blanco C."/>
            <person name="Roudier F."/>
            <person name="Carbonero P."/>
            <person name="Paz-Ares J."/>
            <person name="Davis S.J."/>
            <person name="Pecinka A."/>
            <person name="Quesneville H."/>
            <person name="Colot V."/>
            <person name="Lysak M.A."/>
            <person name="Weigel D."/>
            <person name="Coupland G."/>
            <person name="Schneeberger K."/>
        </authorList>
    </citation>
    <scope>NUCLEOTIDE SEQUENCE [LARGE SCALE GENOMIC DNA]</scope>
    <source>
        <strain evidence="11">cv. Pajares</strain>
    </source>
</reference>
<dbReference type="InterPro" id="IPR011713">
    <property type="entry name" value="Leu-rich_rpt_3"/>
</dbReference>
<keyword evidence="3" id="KW-0677">Repeat</keyword>